<dbReference type="EMBL" id="JAPFQP010000002">
    <property type="protein sequence ID" value="MCX2719399.1"/>
    <property type="molecule type" value="Genomic_DNA"/>
</dbReference>
<comment type="caution">
    <text evidence="1">The sequence shown here is derived from an EMBL/GenBank/DDBJ whole genome shotgun (WGS) entry which is preliminary data.</text>
</comment>
<dbReference type="RefSeq" id="WP_266012035.1">
    <property type="nucleotide sequence ID" value="NZ_JAPFQP010000002.1"/>
</dbReference>
<sequence length="249" mass="28318">MRKVIWVLFGFVVWACQDTDLGGNPQAIIDKAIEVSGGAYYDSLRVSFRFRDILYASERGARGKVLSRSFVKDSAEVLDVLEGGSFTRRINGSVVAVPDTMAVKYANSVNSVHYFARLPYGLNDPAVMKKYLGEVLIDGKLYHKVEVTFREEGGGDDFDDVYVYWFDRKSNKPDYLAYEFHVNGGGLRFRKALNERYIGGIRFVDYLNYKPTSDEVSVYELDSLFMKGELELLSRIEIRDIQVNPGSYN</sequence>
<keyword evidence="2" id="KW-1185">Reference proteome</keyword>
<dbReference type="Proteomes" id="UP001207116">
    <property type="component" value="Unassembled WGS sequence"/>
</dbReference>
<dbReference type="Pfam" id="PF20113">
    <property type="entry name" value="DUF6503"/>
    <property type="match status" value="1"/>
</dbReference>
<organism evidence="1 2">
    <name type="scientific">Lentiprolixibacter aurantiacus</name>
    <dbReference type="NCBI Taxonomy" id="2993939"/>
    <lineage>
        <taxon>Bacteria</taxon>
        <taxon>Pseudomonadati</taxon>
        <taxon>Bacteroidota</taxon>
        <taxon>Flavobacteriia</taxon>
        <taxon>Flavobacteriales</taxon>
        <taxon>Flavobacteriaceae</taxon>
        <taxon>Lentiprolixibacter</taxon>
    </lineage>
</organism>
<dbReference type="InterPro" id="IPR045444">
    <property type="entry name" value="DUF6503"/>
</dbReference>
<protein>
    <submittedName>
        <fullName evidence="1">Deoxyribose-phosphate aldolase</fullName>
    </submittedName>
</protein>
<gene>
    <name evidence="1" type="ORF">OO016_07290</name>
</gene>
<accession>A0AAE3SNA4</accession>
<proteinExistence type="predicted"/>
<name>A0AAE3SNA4_9FLAO</name>
<evidence type="ECO:0000313" key="1">
    <source>
        <dbReference type="EMBL" id="MCX2719399.1"/>
    </source>
</evidence>
<dbReference type="AlphaFoldDB" id="A0AAE3SNA4"/>
<evidence type="ECO:0000313" key="2">
    <source>
        <dbReference type="Proteomes" id="UP001207116"/>
    </source>
</evidence>
<reference evidence="1" key="1">
    <citation type="submission" date="2022-11" db="EMBL/GenBank/DDBJ databases">
        <title>The characterization of three novel Bacteroidetes species and genomic analysis of their roles in tidal elemental geochemical cycles.</title>
        <authorList>
            <person name="Ma K.-J."/>
        </authorList>
    </citation>
    <scope>NUCLEOTIDE SEQUENCE</scope>
    <source>
        <strain evidence="1">M415</strain>
    </source>
</reference>